<accession>Q9XU74</accession>
<dbReference type="Proteomes" id="UP000001940">
    <property type="component" value="Chromosome I"/>
</dbReference>
<comment type="pathway">
    <text evidence="2">Protein modification; protein glycosylation.</text>
</comment>
<evidence type="ECO:0000256" key="12">
    <source>
        <dbReference type="ARBA" id="ARBA00057347"/>
    </source>
</evidence>
<comment type="function">
    <text evidence="12">Transfers N-acetylgalactosamine onto carbohydrate substrates. Involved in susceptibility to pore-forming crystal toxins in conjunction with bre-1, bre-3, bre-4, and bre-5. Involved in resistance to the nematotoxic C.cinerea galectin Cgl2.</text>
</comment>
<evidence type="ECO:0000256" key="9">
    <source>
        <dbReference type="ARBA" id="ARBA00023034"/>
    </source>
</evidence>
<dbReference type="InParanoid" id="Q9XU74"/>
<dbReference type="PANTHER" id="PTHR11214">
    <property type="entry name" value="BETA-1,3-N-ACETYLGLUCOSAMINYLTRANSFERASE"/>
    <property type="match status" value="1"/>
</dbReference>
<dbReference type="KEGG" id="cel:CELE_T15D6.5"/>
<dbReference type="Pfam" id="PF01762">
    <property type="entry name" value="Galactosyl_T"/>
    <property type="match status" value="1"/>
</dbReference>
<dbReference type="STRING" id="6239.T15D6.5.1"/>
<keyword evidence="9 14" id="KW-0333">Golgi apparatus</keyword>
<evidence type="ECO:0000256" key="8">
    <source>
        <dbReference type="ARBA" id="ARBA00022989"/>
    </source>
</evidence>
<dbReference type="FunCoup" id="Q9XU74">
    <property type="interactions" value="32"/>
</dbReference>
<keyword evidence="10 14" id="KW-0472">Membrane</keyword>
<evidence type="ECO:0000256" key="4">
    <source>
        <dbReference type="ARBA" id="ARBA00022676"/>
    </source>
</evidence>
<evidence type="ECO:0000256" key="13">
    <source>
        <dbReference type="ARBA" id="ARBA00084120"/>
    </source>
</evidence>
<gene>
    <name evidence="15" type="ORF">CELE_T15D6.5</name>
    <name evidence="15 17" type="ORF">T15D6.5</name>
</gene>
<dbReference type="EC" id="2.4.1.-" evidence="14"/>
<sequence>MDITVLDVVPKCKKMVIYCIQERSAFGKMLETFRFHSTMIRNCTKRLTLKATIIVVVLFYWVLLQNQEAPISELLEERCDRSGWNYSTTAGRTRDFGSRFRVSFADIQKSQRWLHLPKIKNPTWNRDILMIVASRPGSVSRRKVLRKTWMNKANSKIIRNGRMQVLFLVGMVAGDRDLMKAVKKEAESFGDIIVMNLEDTYDNLPFKVLSLLLYGTNKASDFKIIGKIDDDVIFFPDRLTPLLDENVIDSSSYSIYGYLSQDDELVVRNETKPWYVPETAYNCTKYPVYALGPFYLITNKAANLIVENSRFQNFMTVEDALIAGIIAEGLGIQRHSLPMVFRYRFDNTDGKKILSWHMSKRSDRQFLDFYQQSLALYQLEQES</sequence>
<comment type="subcellular location">
    <subcellularLocation>
        <location evidence="1 14">Golgi apparatus membrane</location>
        <topology evidence="1 14">Single-pass type II membrane protein</topology>
    </subcellularLocation>
</comment>
<evidence type="ECO:0000256" key="7">
    <source>
        <dbReference type="ARBA" id="ARBA00022968"/>
    </source>
</evidence>
<comment type="similarity">
    <text evidence="3 14">Belongs to the glycosyltransferase 31 family.</text>
</comment>
<evidence type="ECO:0000256" key="11">
    <source>
        <dbReference type="ARBA" id="ARBA00023180"/>
    </source>
</evidence>
<dbReference type="PRO" id="PR:Q9XU74"/>
<keyword evidence="16" id="KW-1185">Reference proteome</keyword>
<dbReference type="RefSeq" id="NP_493136.2">
    <property type="nucleotide sequence ID" value="NM_060735.2"/>
</dbReference>
<dbReference type="GO" id="GO:0006493">
    <property type="term" value="P:protein O-linked glycosylation"/>
    <property type="evidence" value="ECO:0000318"/>
    <property type="project" value="GO_Central"/>
</dbReference>
<dbReference type="OMA" id="IYCIQER"/>
<keyword evidence="11" id="KW-0325">Glycoprotein</keyword>
<dbReference type="InterPro" id="IPR002659">
    <property type="entry name" value="Glyco_trans_31"/>
</dbReference>
<keyword evidence="4 14" id="KW-0328">Glycosyltransferase</keyword>
<dbReference type="PhylomeDB" id="Q9XU74"/>
<dbReference type="WormBase" id="T15D6.5">
    <property type="protein sequence ID" value="CE43292"/>
    <property type="gene ID" value="WBGene00011780"/>
</dbReference>
<dbReference type="HOGENOM" id="CLU_045590_0_0_1"/>
<evidence type="ECO:0000256" key="5">
    <source>
        <dbReference type="ARBA" id="ARBA00022679"/>
    </source>
</evidence>
<dbReference type="CTD" id="188532"/>
<dbReference type="UCSC" id="T15D6.5">
    <property type="organism name" value="c. elegans"/>
</dbReference>
<evidence type="ECO:0000256" key="14">
    <source>
        <dbReference type="RuleBase" id="RU363063"/>
    </source>
</evidence>
<dbReference type="eggNOG" id="KOG2287">
    <property type="taxonomic scope" value="Eukaryota"/>
</dbReference>
<dbReference type="OrthoDB" id="6086505at2759"/>
<evidence type="ECO:0000313" key="16">
    <source>
        <dbReference type="Proteomes" id="UP000001940"/>
    </source>
</evidence>
<organism evidence="15 16">
    <name type="scientific">Caenorhabditis elegans</name>
    <dbReference type="NCBI Taxonomy" id="6239"/>
    <lineage>
        <taxon>Eukaryota</taxon>
        <taxon>Metazoa</taxon>
        <taxon>Ecdysozoa</taxon>
        <taxon>Nematoda</taxon>
        <taxon>Chromadorea</taxon>
        <taxon>Rhabditida</taxon>
        <taxon>Rhabditina</taxon>
        <taxon>Rhabditomorpha</taxon>
        <taxon>Rhabditoidea</taxon>
        <taxon>Rhabditidae</taxon>
        <taxon>Peloderinae</taxon>
        <taxon>Caenorhabditis</taxon>
    </lineage>
</organism>
<evidence type="ECO:0000256" key="6">
    <source>
        <dbReference type="ARBA" id="ARBA00022692"/>
    </source>
</evidence>
<dbReference type="Gene3D" id="3.90.550.50">
    <property type="match status" value="1"/>
</dbReference>
<evidence type="ECO:0000256" key="2">
    <source>
        <dbReference type="ARBA" id="ARBA00004922"/>
    </source>
</evidence>
<keyword evidence="6 14" id="KW-0812">Transmembrane</keyword>
<dbReference type="GeneID" id="188532"/>
<name>Q9XU74_CAEEL</name>
<dbReference type="AGR" id="WB:WBGene00011780"/>
<proteinExistence type="inferred from homology"/>
<dbReference type="PaxDb" id="6239-T15D6.5"/>
<dbReference type="GO" id="GO:0000139">
    <property type="term" value="C:Golgi membrane"/>
    <property type="evidence" value="ECO:0000318"/>
    <property type="project" value="GO_Central"/>
</dbReference>
<dbReference type="GO" id="GO:0016757">
    <property type="term" value="F:glycosyltransferase activity"/>
    <property type="evidence" value="ECO:0000318"/>
    <property type="project" value="GO_Central"/>
</dbReference>
<dbReference type="FunFam" id="3.90.550.50:FF:000047">
    <property type="entry name" value="Hexosyltransferase"/>
    <property type="match status" value="1"/>
</dbReference>
<evidence type="ECO:0000313" key="17">
    <source>
        <dbReference type="WormBase" id="T15D6.5"/>
    </source>
</evidence>
<dbReference type="CAZy" id="GT31">
    <property type="family name" value="Glycosyltransferase Family 31"/>
</dbReference>
<dbReference type="PANTHER" id="PTHR11214:SF391">
    <property type="entry name" value="BETA-1,3-GALACTOSYLTRANSFERASE BRE-2-RELATED"/>
    <property type="match status" value="1"/>
</dbReference>
<reference evidence="15 16" key="1">
    <citation type="journal article" date="1998" name="Science">
        <title>Genome sequence of the nematode C. elegans: a platform for investigating biology.</title>
        <authorList>
            <consortium name="The C. elegans sequencing consortium"/>
            <person name="Sulson J.E."/>
            <person name="Waterston R."/>
        </authorList>
    </citation>
    <scope>NUCLEOTIDE SEQUENCE [LARGE SCALE GENOMIC DNA]</scope>
    <source>
        <strain evidence="15 16">Bristol N2</strain>
    </source>
</reference>
<keyword evidence="8 14" id="KW-1133">Transmembrane helix</keyword>
<evidence type="ECO:0000256" key="1">
    <source>
        <dbReference type="ARBA" id="ARBA00004323"/>
    </source>
</evidence>
<dbReference type="GO" id="GO:0016758">
    <property type="term" value="F:hexosyltransferase activity"/>
    <property type="evidence" value="ECO:0007669"/>
    <property type="project" value="InterPro"/>
</dbReference>
<keyword evidence="7 14" id="KW-0735">Signal-anchor</keyword>
<keyword evidence="13" id="KW-0978">Insecticide resistance</keyword>
<evidence type="ECO:0000256" key="3">
    <source>
        <dbReference type="ARBA" id="ARBA00008661"/>
    </source>
</evidence>
<dbReference type="SMR" id="Q9XU74"/>
<feature type="transmembrane region" description="Helical" evidence="14">
    <location>
        <begin position="47"/>
        <end position="64"/>
    </location>
</feature>
<protein>
    <recommendedName>
        <fullName evidence="14">Hexosyltransferase</fullName>
        <ecNumber evidence="14">2.4.1.-</ecNumber>
    </recommendedName>
</protein>
<dbReference type="AlphaFoldDB" id="Q9XU74"/>
<keyword evidence="5" id="KW-0808">Transferase</keyword>
<dbReference type="EMBL" id="BX284601">
    <property type="protein sequence ID" value="CAB05616.2"/>
    <property type="molecule type" value="Genomic_DNA"/>
</dbReference>
<evidence type="ECO:0000313" key="15">
    <source>
        <dbReference type="EMBL" id="CAB05616.2"/>
    </source>
</evidence>
<evidence type="ECO:0000256" key="10">
    <source>
        <dbReference type="ARBA" id="ARBA00023136"/>
    </source>
</evidence>